<dbReference type="EMBL" id="QVTD01000003">
    <property type="protein sequence ID" value="RFU65582.1"/>
    <property type="molecule type" value="Genomic_DNA"/>
</dbReference>
<dbReference type="GO" id="GO:0016209">
    <property type="term" value="F:antioxidant activity"/>
    <property type="evidence" value="ECO:0007669"/>
    <property type="project" value="InterPro"/>
</dbReference>
<keyword evidence="4" id="KW-1015">Disulfide bond</keyword>
<dbReference type="AlphaFoldDB" id="A0A372LHY1"/>
<dbReference type="GO" id="GO:0030313">
    <property type="term" value="C:cell envelope"/>
    <property type="evidence" value="ECO:0007669"/>
    <property type="project" value="UniProtKB-SubCell"/>
</dbReference>
<comment type="subcellular location">
    <subcellularLocation>
        <location evidence="1">Cell envelope</location>
    </subcellularLocation>
</comment>
<proteinExistence type="predicted"/>
<evidence type="ECO:0000256" key="3">
    <source>
        <dbReference type="ARBA" id="ARBA00022968"/>
    </source>
</evidence>
<keyword evidence="5" id="KW-0676">Redox-active center</keyword>
<dbReference type="PANTHER" id="PTHR42852:SF6">
    <property type="entry name" value="THIOL:DISULFIDE INTERCHANGE PROTEIN DSBE"/>
    <property type="match status" value="1"/>
</dbReference>
<dbReference type="GO" id="GO:0017004">
    <property type="term" value="P:cytochrome complex assembly"/>
    <property type="evidence" value="ECO:0007669"/>
    <property type="project" value="UniProtKB-KW"/>
</dbReference>
<dbReference type="GO" id="GO:0016491">
    <property type="term" value="F:oxidoreductase activity"/>
    <property type="evidence" value="ECO:0007669"/>
    <property type="project" value="InterPro"/>
</dbReference>
<keyword evidence="3" id="KW-0812">Transmembrane</keyword>
<dbReference type="SUPFAM" id="SSF52833">
    <property type="entry name" value="Thioredoxin-like"/>
    <property type="match status" value="1"/>
</dbReference>
<dbReference type="Gene3D" id="3.40.30.10">
    <property type="entry name" value="Glutaredoxin"/>
    <property type="match status" value="1"/>
</dbReference>
<keyword evidence="3" id="KW-0735">Signal-anchor</keyword>
<name>A0A372LHY1_9BACI</name>
<protein>
    <submittedName>
        <fullName evidence="7">Thiol-disulfide oxidoreductase ResA</fullName>
    </submittedName>
</protein>
<evidence type="ECO:0000313" key="8">
    <source>
        <dbReference type="Proteomes" id="UP000262939"/>
    </source>
</evidence>
<dbReference type="InterPro" id="IPR000866">
    <property type="entry name" value="AhpC/TSA"/>
</dbReference>
<dbReference type="Proteomes" id="UP000262939">
    <property type="component" value="Unassembled WGS sequence"/>
</dbReference>
<dbReference type="InterPro" id="IPR013766">
    <property type="entry name" value="Thioredoxin_domain"/>
</dbReference>
<dbReference type="PANTHER" id="PTHR42852">
    <property type="entry name" value="THIOL:DISULFIDE INTERCHANGE PROTEIN DSBE"/>
    <property type="match status" value="1"/>
</dbReference>
<evidence type="ECO:0000256" key="5">
    <source>
        <dbReference type="ARBA" id="ARBA00023284"/>
    </source>
</evidence>
<dbReference type="Pfam" id="PF00578">
    <property type="entry name" value="AhpC-TSA"/>
    <property type="match status" value="1"/>
</dbReference>
<keyword evidence="2" id="KW-0201">Cytochrome c-type biogenesis</keyword>
<dbReference type="InterPro" id="IPR050553">
    <property type="entry name" value="Thioredoxin_ResA/DsbE_sf"/>
</dbReference>
<dbReference type="InterPro" id="IPR036249">
    <property type="entry name" value="Thioredoxin-like_sf"/>
</dbReference>
<accession>A0A372LHY1</accession>
<dbReference type="RefSeq" id="WP_117321755.1">
    <property type="nucleotide sequence ID" value="NZ_QVTD01000003.1"/>
</dbReference>
<evidence type="ECO:0000313" key="7">
    <source>
        <dbReference type="EMBL" id="RFU65582.1"/>
    </source>
</evidence>
<sequence>MEKKKQRLFVRTVILFLLVGALVYTLYANFNKDNNSAAKKGSEAPDFVLTDLEGNKHKLSDYKGQGVFLNFWGTWCKPCEREMPYMDNQYKAYKDKGVQILAVNVGESNYSVQNFVDRHKLSFPVLIDKDSQVQTAYDIDPLPFTFLIDKDGKIVDTVKGELTEEIIKNHMERIKPN</sequence>
<evidence type="ECO:0000256" key="2">
    <source>
        <dbReference type="ARBA" id="ARBA00022748"/>
    </source>
</evidence>
<feature type="domain" description="Thioredoxin" evidence="6">
    <location>
        <begin position="38"/>
        <end position="176"/>
    </location>
</feature>
<dbReference type="OrthoDB" id="25753at2"/>
<dbReference type="CDD" id="cd02966">
    <property type="entry name" value="TlpA_like_family"/>
    <property type="match status" value="1"/>
</dbReference>
<organism evidence="7 8">
    <name type="scientific">Peribacillus glennii</name>
    <dbReference type="NCBI Taxonomy" id="2303991"/>
    <lineage>
        <taxon>Bacteria</taxon>
        <taxon>Bacillati</taxon>
        <taxon>Bacillota</taxon>
        <taxon>Bacilli</taxon>
        <taxon>Bacillales</taxon>
        <taxon>Bacillaceae</taxon>
        <taxon>Peribacillus</taxon>
    </lineage>
</organism>
<dbReference type="PROSITE" id="PS51352">
    <property type="entry name" value="THIOREDOXIN_2"/>
    <property type="match status" value="1"/>
</dbReference>
<dbReference type="NCBIfam" id="NF002854">
    <property type="entry name" value="PRK03147.1"/>
    <property type="match status" value="1"/>
</dbReference>
<evidence type="ECO:0000256" key="1">
    <source>
        <dbReference type="ARBA" id="ARBA00004196"/>
    </source>
</evidence>
<keyword evidence="8" id="KW-1185">Reference proteome</keyword>
<evidence type="ECO:0000259" key="6">
    <source>
        <dbReference type="PROSITE" id="PS51352"/>
    </source>
</evidence>
<evidence type="ECO:0000256" key="4">
    <source>
        <dbReference type="ARBA" id="ARBA00023157"/>
    </source>
</evidence>
<reference evidence="7 8" key="1">
    <citation type="submission" date="2018-08" db="EMBL/GenBank/DDBJ databases">
        <title>Bacillus chawlae sp. nov., Bacillus glennii sp. nov., and Bacillus saganii sp. nov. Isolated from the Vehicle Assembly Building at Kennedy Space Center where the Viking Spacecraft were Assembled.</title>
        <authorList>
            <person name="Seuylemezian A."/>
            <person name="Vaishampayan P."/>
        </authorList>
    </citation>
    <scope>NUCLEOTIDE SEQUENCE [LARGE SCALE GENOMIC DNA]</scope>
    <source>
        <strain evidence="7 8">V44-8</strain>
    </source>
</reference>
<comment type="caution">
    <text evidence="7">The sequence shown here is derived from an EMBL/GenBank/DDBJ whole genome shotgun (WGS) entry which is preliminary data.</text>
</comment>
<gene>
    <name evidence="7" type="primary">resA</name>
    <name evidence="7" type="ORF">D0466_06800</name>
</gene>